<reference evidence="4" key="1">
    <citation type="submission" date="2016-10" db="EMBL/GenBank/DDBJ databases">
        <authorList>
            <person name="de Groot N.N."/>
        </authorList>
    </citation>
    <scope>NUCLEOTIDE SEQUENCE</scope>
</reference>
<dbReference type="SUPFAM" id="SSF47384">
    <property type="entry name" value="Homodimeric domain of signal transducing histidine kinase"/>
    <property type="match status" value="1"/>
</dbReference>
<feature type="coiled-coil region" evidence="2">
    <location>
        <begin position="135"/>
        <end position="179"/>
    </location>
</feature>
<keyword evidence="1" id="KW-0597">Phosphoprotein</keyword>
<evidence type="ECO:0000259" key="3">
    <source>
        <dbReference type="PROSITE" id="PS50109"/>
    </source>
</evidence>
<evidence type="ECO:0000313" key="4">
    <source>
        <dbReference type="EMBL" id="SFV89892.1"/>
    </source>
</evidence>
<proteinExistence type="predicted"/>
<protein>
    <submittedName>
        <fullName evidence="4">PUTATIVE TWO-COMPONENT SENSOR</fullName>
    </submittedName>
</protein>
<organism evidence="4">
    <name type="scientific">hydrothermal vent metagenome</name>
    <dbReference type="NCBI Taxonomy" id="652676"/>
    <lineage>
        <taxon>unclassified sequences</taxon>
        <taxon>metagenomes</taxon>
        <taxon>ecological metagenomes</taxon>
    </lineage>
</organism>
<dbReference type="InterPro" id="IPR036097">
    <property type="entry name" value="HisK_dim/P_sf"/>
</dbReference>
<dbReference type="PROSITE" id="PS50109">
    <property type="entry name" value="HIS_KIN"/>
    <property type="match status" value="1"/>
</dbReference>
<dbReference type="InterPro" id="IPR003594">
    <property type="entry name" value="HATPase_dom"/>
</dbReference>
<dbReference type="PANTHER" id="PTHR43065:SF42">
    <property type="entry name" value="TWO-COMPONENT SENSOR PPRA"/>
    <property type="match status" value="1"/>
</dbReference>
<dbReference type="Gene3D" id="3.30.565.10">
    <property type="entry name" value="Histidine kinase-like ATPase, C-terminal domain"/>
    <property type="match status" value="1"/>
</dbReference>
<evidence type="ECO:0000256" key="1">
    <source>
        <dbReference type="ARBA" id="ARBA00022553"/>
    </source>
</evidence>
<dbReference type="Gene3D" id="1.10.287.130">
    <property type="match status" value="1"/>
</dbReference>
<sequence length="407" mass="46913">MHIQEILNAIYANHTYEYIVVNEAYRIIEFSDKAFHVCKKHAKECNNIAMTEIVPELYGLESILEKIFTGEQKSFSLPYILKEPDIYVHIHVHPGRKKSKTDEMGRKYESLIVLFENITGMAYSQQSLVQERNEKVLLLEEISQKNAQLKQFNEKMQEMVDEEIRKNMEKQKLVELQARHAQMGEMIGMITHQWKQPLNVMSLILNVLKLNISKHTLTDKEVEKKLNDALKQVHYMDQTVSDFQSFFNPSRERIYFNLYESIKTIIDLVQFEYSHNHITLELKGDTKLLAYGYPNEFNQVILTLLNNARDAYVDNPQDDMRIFIDVKEKDGSPCVTVRDNAGGILEEVLDKIFDLYVTTKSNGSGIGLNIAKNMVENNMHGQLFAKNVDGGAEFTIILPAASSSMGF</sequence>
<feature type="domain" description="Histidine kinase" evidence="3">
    <location>
        <begin position="189"/>
        <end position="402"/>
    </location>
</feature>
<keyword evidence="2" id="KW-0175">Coiled coil</keyword>
<dbReference type="InterPro" id="IPR004358">
    <property type="entry name" value="Sig_transdc_His_kin-like_C"/>
</dbReference>
<dbReference type="PANTHER" id="PTHR43065">
    <property type="entry name" value="SENSOR HISTIDINE KINASE"/>
    <property type="match status" value="1"/>
</dbReference>
<dbReference type="InterPro" id="IPR036890">
    <property type="entry name" value="HATPase_C_sf"/>
</dbReference>
<accession>A0A1W1E7E1</accession>
<dbReference type="EMBL" id="FPIB01000004">
    <property type="protein sequence ID" value="SFV89892.1"/>
    <property type="molecule type" value="Genomic_DNA"/>
</dbReference>
<dbReference type="CDD" id="cd00082">
    <property type="entry name" value="HisKA"/>
    <property type="match status" value="1"/>
</dbReference>
<dbReference type="SMART" id="SM00387">
    <property type="entry name" value="HATPase_c"/>
    <property type="match status" value="1"/>
</dbReference>
<dbReference type="SUPFAM" id="SSF55874">
    <property type="entry name" value="ATPase domain of HSP90 chaperone/DNA topoisomerase II/histidine kinase"/>
    <property type="match status" value="1"/>
</dbReference>
<dbReference type="Pfam" id="PF02518">
    <property type="entry name" value="HATPase_c"/>
    <property type="match status" value="1"/>
</dbReference>
<dbReference type="PRINTS" id="PR00344">
    <property type="entry name" value="BCTRLSENSOR"/>
</dbReference>
<dbReference type="InterPro" id="IPR003661">
    <property type="entry name" value="HisK_dim/P_dom"/>
</dbReference>
<name>A0A1W1E7E1_9ZZZZ</name>
<dbReference type="AlphaFoldDB" id="A0A1W1E7E1"/>
<dbReference type="GO" id="GO:0000155">
    <property type="term" value="F:phosphorelay sensor kinase activity"/>
    <property type="evidence" value="ECO:0007669"/>
    <property type="project" value="InterPro"/>
</dbReference>
<gene>
    <name evidence="4" type="ORF">MNB_SV-4-729</name>
</gene>
<evidence type="ECO:0000256" key="2">
    <source>
        <dbReference type="SAM" id="Coils"/>
    </source>
</evidence>
<dbReference type="InterPro" id="IPR005467">
    <property type="entry name" value="His_kinase_dom"/>
</dbReference>